<feature type="region of interest" description="Disordered" evidence="3">
    <location>
        <begin position="1"/>
        <end position="25"/>
    </location>
</feature>
<dbReference type="RefSeq" id="WP_237444740.1">
    <property type="nucleotide sequence ID" value="NZ_CAKLPX010000002.1"/>
</dbReference>
<keyword evidence="2 5" id="KW-0560">Oxidoreductase</keyword>
<dbReference type="Proteomes" id="UP000838100">
    <property type="component" value="Unassembled WGS sequence"/>
</dbReference>
<reference evidence="5" key="1">
    <citation type="submission" date="2021-12" db="EMBL/GenBank/DDBJ databases">
        <authorList>
            <person name="Rodrigo-Torres L."/>
            <person name="Arahal R. D."/>
            <person name="Lucena T."/>
        </authorList>
    </citation>
    <scope>NUCLEOTIDE SEQUENCE</scope>
    <source>
        <strain evidence="5">CECT 8267</strain>
    </source>
</reference>
<dbReference type="CDD" id="cd02137">
    <property type="entry name" value="MhqN-like"/>
    <property type="match status" value="1"/>
</dbReference>
<gene>
    <name evidence="5" type="primary">yodC</name>
    <name evidence="5" type="ORF">SIN8267_02159</name>
</gene>
<comment type="caution">
    <text evidence="5">The sequence shown here is derived from an EMBL/GenBank/DDBJ whole genome shotgun (WGS) entry which is preliminary data.</text>
</comment>
<proteinExistence type="inferred from homology"/>
<evidence type="ECO:0000313" key="5">
    <source>
        <dbReference type="EMBL" id="CAH0992044.1"/>
    </source>
</evidence>
<organism evidence="5 6">
    <name type="scientific">Sinobacterium norvegicum</name>
    <dbReference type="NCBI Taxonomy" id="1641715"/>
    <lineage>
        <taxon>Bacteria</taxon>
        <taxon>Pseudomonadati</taxon>
        <taxon>Pseudomonadota</taxon>
        <taxon>Gammaproteobacteria</taxon>
        <taxon>Cellvibrionales</taxon>
        <taxon>Spongiibacteraceae</taxon>
        <taxon>Sinobacterium</taxon>
    </lineage>
</organism>
<dbReference type="Pfam" id="PF00881">
    <property type="entry name" value="Nitroreductase"/>
    <property type="match status" value="1"/>
</dbReference>
<dbReference type="PANTHER" id="PTHR43673">
    <property type="entry name" value="NAD(P)H NITROREDUCTASE YDGI-RELATED"/>
    <property type="match status" value="1"/>
</dbReference>
<evidence type="ECO:0000259" key="4">
    <source>
        <dbReference type="Pfam" id="PF00881"/>
    </source>
</evidence>
<name>A0ABM9AFR1_9GAMM</name>
<dbReference type="GO" id="GO:0016491">
    <property type="term" value="F:oxidoreductase activity"/>
    <property type="evidence" value="ECO:0007669"/>
    <property type="project" value="UniProtKB-KW"/>
</dbReference>
<accession>A0ABM9AFR1</accession>
<keyword evidence="6" id="KW-1185">Reference proteome</keyword>
<dbReference type="EC" id="1.-.-.-" evidence="5"/>
<dbReference type="InterPro" id="IPR029479">
    <property type="entry name" value="Nitroreductase"/>
</dbReference>
<dbReference type="SUPFAM" id="SSF55469">
    <property type="entry name" value="FMN-dependent nitroreductase-like"/>
    <property type="match status" value="1"/>
</dbReference>
<comment type="similarity">
    <text evidence="1">Belongs to the nitroreductase family.</text>
</comment>
<evidence type="ECO:0000256" key="3">
    <source>
        <dbReference type="SAM" id="MobiDB-lite"/>
    </source>
</evidence>
<feature type="domain" description="Nitroreductase" evidence="4">
    <location>
        <begin position="31"/>
        <end position="206"/>
    </location>
</feature>
<protein>
    <submittedName>
        <fullName evidence="5">NAD(P)H nitroreductase YodC</fullName>
        <ecNumber evidence="5">1.-.-.-</ecNumber>
    </submittedName>
</protein>
<dbReference type="Gene3D" id="3.40.109.10">
    <property type="entry name" value="NADH Oxidase"/>
    <property type="match status" value="1"/>
</dbReference>
<evidence type="ECO:0000256" key="1">
    <source>
        <dbReference type="ARBA" id="ARBA00007118"/>
    </source>
</evidence>
<sequence length="227" mass="24766">MNKAIDSAASIDNKTQTNTAATPANPMIELIKNRRSLNHFDPDHTMSEQEIARLVALATQAPTAFNGQNWHFIAVHSDTQKATLQQMAFDQAKVSEASVSFIIVGRLDIHRSLAESLQPSIANGTLPQQVADVWQGMADGMYGDNPTMQRDEAMRTGSLAAMTLMMAAESMGYGSCPMIGFDAEAIQQTFNLSAEEVPVMLVTVGREVAGNWQKKQRRPVSEVLTLV</sequence>
<dbReference type="InterPro" id="IPR000415">
    <property type="entry name" value="Nitroreductase-like"/>
</dbReference>
<evidence type="ECO:0000256" key="2">
    <source>
        <dbReference type="ARBA" id="ARBA00023002"/>
    </source>
</evidence>
<evidence type="ECO:0000313" key="6">
    <source>
        <dbReference type="Proteomes" id="UP000838100"/>
    </source>
</evidence>
<dbReference type="PANTHER" id="PTHR43673:SF12">
    <property type="entry name" value="PROTEIN DRGA"/>
    <property type="match status" value="1"/>
</dbReference>
<dbReference type="EMBL" id="CAKLPX010000002">
    <property type="protein sequence ID" value="CAH0992044.1"/>
    <property type="molecule type" value="Genomic_DNA"/>
</dbReference>